<name>A0A2P2NM40_RHIMU</name>
<organism evidence="1">
    <name type="scientific">Rhizophora mucronata</name>
    <name type="common">Asiatic mangrove</name>
    <dbReference type="NCBI Taxonomy" id="61149"/>
    <lineage>
        <taxon>Eukaryota</taxon>
        <taxon>Viridiplantae</taxon>
        <taxon>Streptophyta</taxon>
        <taxon>Embryophyta</taxon>
        <taxon>Tracheophyta</taxon>
        <taxon>Spermatophyta</taxon>
        <taxon>Magnoliopsida</taxon>
        <taxon>eudicotyledons</taxon>
        <taxon>Gunneridae</taxon>
        <taxon>Pentapetalae</taxon>
        <taxon>rosids</taxon>
        <taxon>fabids</taxon>
        <taxon>Malpighiales</taxon>
        <taxon>Rhizophoraceae</taxon>
        <taxon>Rhizophora</taxon>
    </lineage>
</organism>
<dbReference type="AlphaFoldDB" id="A0A2P2NM40"/>
<protein>
    <submittedName>
        <fullName evidence="1">Uncharacterized protein</fullName>
    </submittedName>
</protein>
<reference evidence="1" key="1">
    <citation type="submission" date="2018-02" db="EMBL/GenBank/DDBJ databases">
        <title>Rhizophora mucronata_Transcriptome.</title>
        <authorList>
            <person name="Meera S.P."/>
            <person name="Sreeshan A."/>
            <person name="Augustine A."/>
        </authorList>
    </citation>
    <scope>NUCLEOTIDE SEQUENCE</scope>
    <source>
        <tissue evidence="1">Leaf</tissue>
    </source>
</reference>
<accession>A0A2P2NM40</accession>
<evidence type="ECO:0000313" key="1">
    <source>
        <dbReference type="EMBL" id="MBX43562.1"/>
    </source>
</evidence>
<sequence>MQICAVFRTQNIITVIPKLKWVTINF</sequence>
<dbReference type="EMBL" id="GGEC01063078">
    <property type="protein sequence ID" value="MBX43562.1"/>
    <property type="molecule type" value="Transcribed_RNA"/>
</dbReference>
<proteinExistence type="predicted"/>